<dbReference type="EC" id="5.1.3.30" evidence="2"/>
<sequence length="282" mass="30976">MKKSIHSYAWMKVWAPEAAEVVAPKAQAKGFDHVVIPMRDHASIHPADIARVFGSHCITPVVTATQLPDADISSLDADIRKRGLERHRASLKLARDMGAYHMGGIIYGVFGKAEAAATDEHRKVAAEALAILAEEAKPMGIRLAMEILNRYETNMFNTVDDAIAFVKLSGSDNLFLHLDTFHMNIEETDMLAALKRALPHLVYFEMDQNDRGLLDRGAIDFTPMLQILKDSGYRDIIGAEAFSSAVSGPDVARGVSSWRPLFTDGDQVADSANMVLRPVFGD</sequence>
<organism evidence="2 3">
    <name type="scientific">Neorhizobium huautlense</name>
    <dbReference type="NCBI Taxonomy" id="67774"/>
    <lineage>
        <taxon>Bacteria</taxon>
        <taxon>Pseudomonadati</taxon>
        <taxon>Pseudomonadota</taxon>
        <taxon>Alphaproteobacteria</taxon>
        <taxon>Hyphomicrobiales</taxon>
        <taxon>Rhizobiaceae</taxon>
        <taxon>Rhizobium/Agrobacterium group</taxon>
        <taxon>Neorhizobium</taxon>
    </lineage>
</organism>
<evidence type="ECO:0000313" key="3">
    <source>
        <dbReference type="Proteomes" id="UP001241472"/>
    </source>
</evidence>
<dbReference type="RefSeq" id="WP_306838829.1">
    <property type="nucleotide sequence ID" value="NZ_JAUSRF010000019.1"/>
</dbReference>
<accession>A0ABT9PZA6</accession>
<dbReference type="SUPFAM" id="SSF51658">
    <property type="entry name" value="Xylose isomerase-like"/>
    <property type="match status" value="1"/>
</dbReference>
<dbReference type="EC" id="5.1.3.31" evidence="2"/>
<dbReference type="Proteomes" id="UP001241472">
    <property type="component" value="Unassembled WGS sequence"/>
</dbReference>
<dbReference type="Gene3D" id="3.20.20.150">
    <property type="entry name" value="Divalent-metal-dependent TIM barrel enzymes"/>
    <property type="match status" value="1"/>
</dbReference>
<dbReference type="PANTHER" id="PTHR12110">
    <property type="entry name" value="HYDROXYPYRUVATE ISOMERASE"/>
    <property type="match status" value="1"/>
</dbReference>
<keyword evidence="3" id="KW-1185">Reference proteome</keyword>
<dbReference type="InterPro" id="IPR013022">
    <property type="entry name" value="Xyl_isomerase-like_TIM-brl"/>
</dbReference>
<evidence type="ECO:0000313" key="2">
    <source>
        <dbReference type="EMBL" id="MDP9839815.1"/>
    </source>
</evidence>
<keyword evidence="2" id="KW-0413">Isomerase</keyword>
<proteinExistence type="predicted"/>
<dbReference type="GO" id="GO:0016853">
    <property type="term" value="F:isomerase activity"/>
    <property type="evidence" value="ECO:0007669"/>
    <property type="project" value="UniProtKB-KW"/>
</dbReference>
<dbReference type="InterPro" id="IPR050312">
    <property type="entry name" value="IolE/XylAMocC-like"/>
</dbReference>
<dbReference type="InterPro" id="IPR036237">
    <property type="entry name" value="Xyl_isomerase-like_sf"/>
</dbReference>
<reference evidence="2 3" key="1">
    <citation type="submission" date="2023-07" db="EMBL/GenBank/DDBJ databases">
        <title>Sorghum-associated microbial communities from plants grown in Nebraska, USA.</title>
        <authorList>
            <person name="Schachtman D."/>
        </authorList>
    </citation>
    <scope>NUCLEOTIDE SEQUENCE [LARGE SCALE GENOMIC DNA]</scope>
    <source>
        <strain evidence="2 3">DS1307</strain>
    </source>
</reference>
<protein>
    <submittedName>
        <fullName evidence="2">D-psicose/D-tagatose/L-ribulose 3-epimerase</fullName>
        <ecNumber evidence="2">5.1.3.30</ecNumber>
        <ecNumber evidence="2">5.1.3.31</ecNumber>
    </submittedName>
</protein>
<comment type="caution">
    <text evidence="2">The sequence shown here is derived from an EMBL/GenBank/DDBJ whole genome shotgun (WGS) entry which is preliminary data.</text>
</comment>
<gene>
    <name evidence="2" type="ORF">J2T09_004595</name>
</gene>
<feature type="domain" description="Xylose isomerase-like TIM barrel" evidence="1">
    <location>
        <begin position="26"/>
        <end position="250"/>
    </location>
</feature>
<dbReference type="Pfam" id="PF01261">
    <property type="entry name" value="AP_endonuc_2"/>
    <property type="match status" value="1"/>
</dbReference>
<name>A0ABT9PZA6_9HYPH</name>
<evidence type="ECO:0000259" key="1">
    <source>
        <dbReference type="Pfam" id="PF01261"/>
    </source>
</evidence>
<dbReference type="PANTHER" id="PTHR12110:SF41">
    <property type="entry name" value="INOSOSE DEHYDRATASE"/>
    <property type="match status" value="1"/>
</dbReference>
<dbReference type="EMBL" id="JAUSRF010000019">
    <property type="protein sequence ID" value="MDP9839815.1"/>
    <property type="molecule type" value="Genomic_DNA"/>
</dbReference>